<proteinExistence type="predicted"/>
<dbReference type="Proteomes" id="UP000319499">
    <property type="component" value="Unassembled WGS sequence"/>
</dbReference>
<accession>A0A563DBD2</accession>
<evidence type="ECO:0000313" key="2">
    <source>
        <dbReference type="EMBL" id="TWP27084.1"/>
    </source>
</evidence>
<gene>
    <name evidence="2" type="ORF">ETU09_08160</name>
</gene>
<dbReference type="OrthoDB" id="1273854at2"/>
<keyword evidence="3" id="KW-1185">Reference proteome</keyword>
<sequence>MTREELIHIGKQKVRNNESLLLAYIDLFEKQFGYKPNCMSCSFNSDWDLFVKSTKNNNSSYLKMKNNKYKINRLLSQKIFTYIKDRRTYRIYGNQMTDEFAENYLKYGTEQELEDRKKEFETLVETEKPEEDSNEKEISTKKTKVEDKKVEDLNLDSITVNKIKKEVENKEEKVSKKKTEEDIK</sequence>
<dbReference type="RefSeq" id="WP_146293037.1">
    <property type="nucleotide sequence ID" value="NZ_SELH01000024.1"/>
</dbReference>
<name>A0A563DBD2_9FLAO</name>
<evidence type="ECO:0000313" key="3">
    <source>
        <dbReference type="Proteomes" id="UP000319499"/>
    </source>
</evidence>
<organism evidence="2 3">
    <name type="scientific">Apibacter muscae</name>
    <dbReference type="NCBI Taxonomy" id="2509004"/>
    <lineage>
        <taxon>Bacteria</taxon>
        <taxon>Pseudomonadati</taxon>
        <taxon>Bacteroidota</taxon>
        <taxon>Flavobacteriia</taxon>
        <taxon>Flavobacteriales</taxon>
        <taxon>Weeksellaceae</taxon>
        <taxon>Apibacter</taxon>
    </lineage>
</organism>
<dbReference type="EMBL" id="SELH01000024">
    <property type="protein sequence ID" value="TWP27084.1"/>
    <property type="molecule type" value="Genomic_DNA"/>
</dbReference>
<reference evidence="2 3" key="1">
    <citation type="submission" date="2019-02" db="EMBL/GenBank/DDBJ databases">
        <title>Apibacter muscae sp. nov.: a novel member of the house fly microbiota.</title>
        <authorList>
            <person name="Park R."/>
        </authorList>
    </citation>
    <scope>NUCLEOTIDE SEQUENCE [LARGE SCALE GENOMIC DNA]</scope>
    <source>
        <strain evidence="2 3">AL1</strain>
    </source>
</reference>
<dbReference type="AlphaFoldDB" id="A0A563DBD2"/>
<protein>
    <submittedName>
        <fullName evidence="2">Uncharacterized protein</fullName>
    </submittedName>
</protein>
<evidence type="ECO:0000256" key="1">
    <source>
        <dbReference type="SAM" id="MobiDB-lite"/>
    </source>
</evidence>
<feature type="region of interest" description="Disordered" evidence="1">
    <location>
        <begin position="123"/>
        <end position="143"/>
    </location>
</feature>
<comment type="caution">
    <text evidence="2">The sequence shown here is derived from an EMBL/GenBank/DDBJ whole genome shotgun (WGS) entry which is preliminary data.</text>
</comment>